<dbReference type="SMART" id="SM00715">
    <property type="entry name" value="LA"/>
    <property type="match status" value="1"/>
</dbReference>
<dbReference type="PROSITE" id="PS50961">
    <property type="entry name" value="HTH_LA"/>
    <property type="match status" value="1"/>
</dbReference>
<evidence type="ECO:0000313" key="5">
    <source>
        <dbReference type="EMBL" id="CAK9108231.1"/>
    </source>
</evidence>
<dbReference type="Pfam" id="PF05383">
    <property type="entry name" value="La"/>
    <property type="match status" value="1"/>
</dbReference>
<feature type="region of interest" description="Disordered" evidence="3">
    <location>
        <begin position="57"/>
        <end position="103"/>
    </location>
</feature>
<dbReference type="Proteomes" id="UP001642484">
    <property type="component" value="Unassembled WGS sequence"/>
</dbReference>
<dbReference type="SUPFAM" id="SSF46785">
    <property type="entry name" value="Winged helix' DNA-binding domain"/>
    <property type="match status" value="1"/>
</dbReference>
<dbReference type="InterPro" id="IPR008991">
    <property type="entry name" value="Translation_prot_SH3-like_sf"/>
</dbReference>
<organism evidence="5 6">
    <name type="scientific">Durusdinium trenchii</name>
    <dbReference type="NCBI Taxonomy" id="1381693"/>
    <lineage>
        <taxon>Eukaryota</taxon>
        <taxon>Sar</taxon>
        <taxon>Alveolata</taxon>
        <taxon>Dinophyceae</taxon>
        <taxon>Suessiales</taxon>
        <taxon>Symbiodiniaceae</taxon>
        <taxon>Durusdinium</taxon>
    </lineage>
</organism>
<feature type="compositionally biased region" description="Basic residues" evidence="3">
    <location>
        <begin position="117"/>
        <end position="129"/>
    </location>
</feature>
<accession>A0ABP0S7D7</accession>
<feature type="domain" description="HTH La-type RNA-binding" evidence="4">
    <location>
        <begin position="137"/>
        <end position="237"/>
    </location>
</feature>
<keyword evidence="1 2" id="KW-0694">RNA-binding</keyword>
<protein>
    <recommendedName>
        <fullName evidence="4">HTH La-type RNA-binding domain-containing protein</fullName>
    </recommendedName>
</protein>
<dbReference type="EMBL" id="CAXAMN010027073">
    <property type="protein sequence ID" value="CAK9108231.1"/>
    <property type="molecule type" value="Genomic_DNA"/>
</dbReference>
<dbReference type="InterPro" id="IPR045180">
    <property type="entry name" value="La_dom_prot"/>
</dbReference>
<sequence>MVSDFSVFRVLFVPHSLQKVSSMSVSTVYDDVVASVFEEHDATEDPYFLDVDGSEACEDAPAEDGEPDEQEERQPQRIEEAPEEQDGEHHQDREEEEASNEEEKKIVALAKKHRPRAIVKHRPKRRPKRPREASDVQLSEEETAVALRRQIEYYFSDENLKRDSFFHEKISANAEGWLDSSWILGCKRVKKLGVTADSEIEAALQESELETQWISGDGDESPKMLQVRRELGKALPELGPVPVRCLRPGWLAQKIEGQRQSKEVDAAAAMESHPEPAPVKVPAVGELVKLIAGEHSGQDGQVLAIDGEELTLLVGGADVVIASVREIQQST</sequence>
<keyword evidence="6" id="KW-1185">Reference proteome</keyword>
<feature type="region of interest" description="Disordered" evidence="3">
    <location>
        <begin position="117"/>
        <end position="137"/>
    </location>
</feature>
<gene>
    <name evidence="5" type="ORF">CCMP2556_LOCUS50450</name>
</gene>
<feature type="compositionally biased region" description="Acidic residues" evidence="3">
    <location>
        <begin position="57"/>
        <end position="71"/>
    </location>
</feature>
<reference evidence="5 6" key="1">
    <citation type="submission" date="2024-02" db="EMBL/GenBank/DDBJ databases">
        <authorList>
            <person name="Chen Y."/>
            <person name="Shah S."/>
            <person name="Dougan E. K."/>
            <person name="Thang M."/>
            <person name="Chan C."/>
        </authorList>
    </citation>
    <scope>NUCLEOTIDE SEQUENCE [LARGE SCALE GENOMIC DNA]</scope>
</reference>
<comment type="caution">
    <text evidence="5">The sequence shown here is derived from an EMBL/GenBank/DDBJ whole genome shotgun (WGS) entry which is preliminary data.</text>
</comment>
<evidence type="ECO:0000259" key="4">
    <source>
        <dbReference type="PROSITE" id="PS50961"/>
    </source>
</evidence>
<dbReference type="InterPro" id="IPR006630">
    <property type="entry name" value="La_HTH"/>
</dbReference>
<dbReference type="InterPro" id="IPR036390">
    <property type="entry name" value="WH_DNA-bd_sf"/>
</dbReference>
<evidence type="ECO:0000256" key="1">
    <source>
        <dbReference type="ARBA" id="ARBA00022884"/>
    </source>
</evidence>
<proteinExistence type="predicted"/>
<dbReference type="Gene3D" id="1.10.10.10">
    <property type="entry name" value="Winged helix-like DNA-binding domain superfamily/Winged helix DNA-binding domain"/>
    <property type="match status" value="1"/>
</dbReference>
<evidence type="ECO:0000313" key="6">
    <source>
        <dbReference type="Proteomes" id="UP001642484"/>
    </source>
</evidence>
<dbReference type="CDD" id="cd07323">
    <property type="entry name" value="LAM"/>
    <property type="match status" value="1"/>
</dbReference>
<dbReference type="InterPro" id="IPR036388">
    <property type="entry name" value="WH-like_DNA-bd_sf"/>
</dbReference>
<name>A0ABP0S7D7_9DINO</name>
<evidence type="ECO:0000256" key="3">
    <source>
        <dbReference type="SAM" id="MobiDB-lite"/>
    </source>
</evidence>
<dbReference type="SUPFAM" id="SSF50104">
    <property type="entry name" value="Translation proteins SH3-like domain"/>
    <property type="match status" value="1"/>
</dbReference>
<dbReference type="PANTHER" id="PTHR22792">
    <property type="entry name" value="LUPUS LA PROTEIN-RELATED"/>
    <property type="match status" value="1"/>
</dbReference>
<evidence type="ECO:0000256" key="2">
    <source>
        <dbReference type="PROSITE-ProRule" id="PRU00332"/>
    </source>
</evidence>